<dbReference type="SUPFAM" id="SSF53335">
    <property type="entry name" value="S-adenosyl-L-methionine-dependent methyltransferases"/>
    <property type="match status" value="1"/>
</dbReference>
<proteinExistence type="predicted"/>
<name>A0ABS5YM33_9ACTN</name>
<dbReference type="CDD" id="cd02440">
    <property type="entry name" value="AdoMet_MTases"/>
    <property type="match status" value="1"/>
</dbReference>
<feature type="domain" description="Methyltransferase type 11" evidence="1">
    <location>
        <begin position="50"/>
        <end position="141"/>
    </location>
</feature>
<sequence length="263" mass="28623">MNTPAARAREQYFATDGNLAARIAIYDYRTNPQDWYSWLGERLPLRGDVLEVGAGTGALWSRVDPRGHDMRLTLADFSPAMCARLREVPGAAVVRGDATRLPFPEASFDLLIANHMLYHLDDPVAGLSEFARVLRPGGRLAMGLNGDDHLAELAEIGPAVGRDDLGLRPGHNDITAGTATAYVGRLFHDVSAERYPSSLEVPDPEPVLRYFGSQGRVPLTSSEQVAARSFIAGRIAADGSFRIRQHAELITATRFPSPPPPAR</sequence>
<dbReference type="GO" id="GO:0008168">
    <property type="term" value="F:methyltransferase activity"/>
    <property type="evidence" value="ECO:0007669"/>
    <property type="project" value="UniProtKB-KW"/>
</dbReference>
<dbReference type="Proteomes" id="UP001519654">
    <property type="component" value="Unassembled WGS sequence"/>
</dbReference>
<keyword evidence="2" id="KW-0808">Transferase</keyword>
<dbReference type="PANTHER" id="PTHR42912:SF80">
    <property type="entry name" value="METHYLTRANSFERASE DOMAIN-CONTAINING PROTEIN"/>
    <property type="match status" value="1"/>
</dbReference>
<evidence type="ECO:0000313" key="2">
    <source>
        <dbReference type="EMBL" id="MBU2664507.1"/>
    </source>
</evidence>
<dbReference type="PANTHER" id="PTHR42912">
    <property type="entry name" value="METHYLTRANSFERASE"/>
    <property type="match status" value="1"/>
</dbReference>
<dbReference type="InterPro" id="IPR013216">
    <property type="entry name" value="Methyltransf_11"/>
</dbReference>
<dbReference type="Pfam" id="PF08241">
    <property type="entry name" value="Methyltransf_11"/>
    <property type="match status" value="1"/>
</dbReference>
<dbReference type="InterPro" id="IPR029063">
    <property type="entry name" value="SAM-dependent_MTases_sf"/>
</dbReference>
<dbReference type="EMBL" id="JAHKKG010000004">
    <property type="protein sequence ID" value="MBU2664507.1"/>
    <property type="molecule type" value="Genomic_DNA"/>
</dbReference>
<protein>
    <submittedName>
        <fullName evidence="2">Class I SAM-dependent methyltransferase</fullName>
    </submittedName>
</protein>
<dbReference type="InterPro" id="IPR050508">
    <property type="entry name" value="Methyltransf_Superfamily"/>
</dbReference>
<dbReference type="Gene3D" id="3.40.50.150">
    <property type="entry name" value="Vaccinia Virus protein VP39"/>
    <property type="match status" value="1"/>
</dbReference>
<dbReference type="RefSeq" id="WP_215787171.1">
    <property type="nucleotide sequence ID" value="NZ_JAHKKG010000004.1"/>
</dbReference>
<gene>
    <name evidence="2" type="ORF">KOI35_13470</name>
</gene>
<keyword evidence="3" id="KW-1185">Reference proteome</keyword>
<comment type="caution">
    <text evidence="2">The sequence shown here is derived from an EMBL/GenBank/DDBJ whole genome shotgun (WGS) entry which is preliminary data.</text>
</comment>
<reference evidence="2 3" key="1">
    <citation type="submission" date="2021-06" db="EMBL/GenBank/DDBJ databases">
        <title>Actinoplanes lichenicola sp. nov., and Actinoplanes ovalisporus sp. nov., isolated from lichen in Thailand.</title>
        <authorList>
            <person name="Saeng-In P."/>
            <person name="Kanchanasin P."/>
            <person name="Yuki M."/>
            <person name="Kudo T."/>
            <person name="Ohkuma M."/>
            <person name="Phongsopitanun W."/>
            <person name="Tanasupawat S."/>
        </authorList>
    </citation>
    <scope>NUCLEOTIDE SEQUENCE [LARGE SCALE GENOMIC DNA]</scope>
    <source>
        <strain evidence="2 3">NBRC 110975</strain>
    </source>
</reference>
<accession>A0ABS5YM33</accession>
<dbReference type="GO" id="GO:0032259">
    <property type="term" value="P:methylation"/>
    <property type="evidence" value="ECO:0007669"/>
    <property type="project" value="UniProtKB-KW"/>
</dbReference>
<keyword evidence="2" id="KW-0489">Methyltransferase</keyword>
<evidence type="ECO:0000313" key="3">
    <source>
        <dbReference type="Proteomes" id="UP001519654"/>
    </source>
</evidence>
<organism evidence="2 3">
    <name type="scientific">Paractinoplanes bogorensis</name>
    <dbReference type="NCBI Taxonomy" id="1610840"/>
    <lineage>
        <taxon>Bacteria</taxon>
        <taxon>Bacillati</taxon>
        <taxon>Actinomycetota</taxon>
        <taxon>Actinomycetes</taxon>
        <taxon>Micromonosporales</taxon>
        <taxon>Micromonosporaceae</taxon>
        <taxon>Paractinoplanes</taxon>
    </lineage>
</organism>
<evidence type="ECO:0000259" key="1">
    <source>
        <dbReference type="Pfam" id="PF08241"/>
    </source>
</evidence>